<dbReference type="RefSeq" id="WP_096420451.1">
    <property type="nucleotide sequence ID" value="NZ_AP017315.1"/>
</dbReference>
<dbReference type="Gene3D" id="3.90.1680.10">
    <property type="entry name" value="SOS response associated peptidase-like"/>
    <property type="match status" value="1"/>
</dbReference>
<evidence type="ECO:0000256" key="5">
    <source>
        <dbReference type="ARBA" id="ARBA00023124"/>
    </source>
</evidence>
<dbReference type="SUPFAM" id="SSF143081">
    <property type="entry name" value="BB1717-like"/>
    <property type="match status" value="1"/>
</dbReference>
<keyword evidence="5" id="KW-0190">Covalent protein-DNA linkage</keyword>
<name>A0A0U4WTW7_9MICO</name>
<dbReference type="Pfam" id="PF02586">
    <property type="entry name" value="SRAP"/>
    <property type="match status" value="1"/>
</dbReference>
<evidence type="ECO:0000256" key="1">
    <source>
        <dbReference type="ARBA" id="ARBA00008136"/>
    </source>
</evidence>
<keyword evidence="2 8" id="KW-0645">Protease</keyword>
<keyword evidence="6" id="KW-0238">DNA-binding</keyword>
<dbReference type="PANTHER" id="PTHR13604:SF0">
    <property type="entry name" value="ABASIC SITE PROCESSING PROTEIN HMCES"/>
    <property type="match status" value="1"/>
</dbReference>
<evidence type="ECO:0000313" key="9">
    <source>
        <dbReference type="EMBL" id="BAU31320.1"/>
    </source>
</evidence>
<reference evidence="10" key="1">
    <citation type="submission" date="2015-12" db="EMBL/GenBank/DDBJ databases">
        <authorList>
            <person name="Shamseldin A."/>
            <person name="Moawad H."/>
            <person name="Abd El-Rahim W.M."/>
            <person name="Sadowsky M.J."/>
        </authorList>
    </citation>
    <scope>NUCLEOTIDE SEQUENCE [LARGE SCALE GENOMIC DNA]</scope>
    <source>
        <strain evidence="10">JAM AC0309</strain>
    </source>
</reference>
<dbReference type="OrthoDB" id="9782620at2"/>
<keyword evidence="4 8" id="KW-0378">Hydrolase</keyword>
<evidence type="ECO:0000256" key="7">
    <source>
        <dbReference type="ARBA" id="ARBA00023239"/>
    </source>
</evidence>
<dbReference type="GO" id="GO:0006508">
    <property type="term" value="P:proteolysis"/>
    <property type="evidence" value="ECO:0007669"/>
    <property type="project" value="UniProtKB-KW"/>
</dbReference>
<evidence type="ECO:0000256" key="2">
    <source>
        <dbReference type="ARBA" id="ARBA00022670"/>
    </source>
</evidence>
<dbReference type="AlphaFoldDB" id="A0A0U4WTW7"/>
<evidence type="ECO:0000256" key="6">
    <source>
        <dbReference type="ARBA" id="ARBA00023125"/>
    </source>
</evidence>
<accession>A0A0U4WTW7</accession>
<comment type="similarity">
    <text evidence="1 8">Belongs to the SOS response-associated peptidase family.</text>
</comment>
<dbReference type="GO" id="GO:0008233">
    <property type="term" value="F:peptidase activity"/>
    <property type="evidence" value="ECO:0007669"/>
    <property type="project" value="UniProtKB-KW"/>
</dbReference>
<protein>
    <recommendedName>
        <fullName evidence="8">Abasic site processing protein</fullName>
        <ecNumber evidence="8">3.4.-.-</ecNumber>
    </recommendedName>
</protein>
<evidence type="ECO:0000313" key="10">
    <source>
        <dbReference type="Proteomes" id="UP000218965"/>
    </source>
</evidence>
<evidence type="ECO:0000256" key="3">
    <source>
        <dbReference type="ARBA" id="ARBA00022763"/>
    </source>
</evidence>
<proteinExistence type="inferred from homology"/>
<dbReference type="GO" id="GO:0003697">
    <property type="term" value="F:single-stranded DNA binding"/>
    <property type="evidence" value="ECO:0007669"/>
    <property type="project" value="InterPro"/>
</dbReference>
<dbReference type="Proteomes" id="UP000218965">
    <property type="component" value="Chromosome"/>
</dbReference>
<dbReference type="InterPro" id="IPR036590">
    <property type="entry name" value="SRAP-like"/>
</dbReference>
<evidence type="ECO:0000256" key="4">
    <source>
        <dbReference type="ARBA" id="ARBA00022801"/>
    </source>
</evidence>
<dbReference type="PANTHER" id="PTHR13604">
    <property type="entry name" value="DC12-RELATED"/>
    <property type="match status" value="1"/>
</dbReference>
<sequence length="243" mass="26861">MCGRYANTKSGEELGRYFEADEVDDVAMPASWNIAPTQQVPIVVDRLSKTDPDEVPPSRLVTSARWSLVPRWATELTSKYPTFNARSETVSEKRTFSGALVRSRALLPADGYYEWHTVTGADGKPVKTPHYIHDPVEGELSFAGLYSWWRPPVADGQEPVPWMLTATILTRAASGPAASIHDRAPVMLPRELVDEWLDPTVEGDQALVDAMVAESEAVLERLELHPVAPLRGDGPHLIEPLAR</sequence>
<organism evidence="9 10">
    <name type="scientific">Microcella alkaliphila</name>
    <dbReference type="NCBI Taxonomy" id="279828"/>
    <lineage>
        <taxon>Bacteria</taxon>
        <taxon>Bacillati</taxon>
        <taxon>Actinomycetota</taxon>
        <taxon>Actinomycetes</taxon>
        <taxon>Micrococcales</taxon>
        <taxon>Microbacteriaceae</taxon>
        <taxon>Microcella</taxon>
    </lineage>
</organism>
<gene>
    <name evidence="9" type="primary">yoqW</name>
    <name evidence="9" type="ORF">MalAC0309_0448</name>
</gene>
<keyword evidence="3" id="KW-0227">DNA damage</keyword>
<dbReference type="EMBL" id="AP017315">
    <property type="protein sequence ID" value="BAU31320.1"/>
    <property type="molecule type" value="Genomic_DNA"/>
</dbReference>
<reference evidence="9 10" key="2">
    <citation type="submission" date="2016-01" db="EMBL/GenBank/DDBJ databases">
        <title>Microcella alkaliphila JAM AC0309 whole genome shotgun sequence.</title>
        <authorList>
            <person name="Kurata A."/>
            <person name="Hirose Y."/>
            <person name="Kishimoto N."/>
            <person name="Kobayashi T."/>
        </authorList>
    </citation>
    <scope>NUCLEOTIDE SEQUENCE [LARGE SCALE GENOMIC DNA]</scope>
    <source>
        <strain evidence="9 10">JAM AC0309</strain>
    </source>
</reference>
<dbReference type="GO" id="GO:0016829">
    <property type="term" value="F:lyase activity"/>
    <property type="evidence" value="ECO:0007669"/>
    <property type="project" value="UniProtKB-KW"/>
</dbReference>
<dbReference type="KEGG" id="malk:MalAC0309_0448"/>
<evidence type="ECO:0000256" key="8">
    <source>
        <dbReference type="RuleBase" id="RU364100"/>
    </source>
</evidence>
<dbReference type="GO" id="GO:0106300">
    <property type="term" value="P:protein-DNA covalent cross-linking repair"/>
    <property type="evidence" value="ECO:0007669"/>
    <property type="project" value="InterPro"/>
</dbReference>
<dbReference type="EC" id="3.4.-.-" evidence="8"/>
<dbReference type="InterPro" id="IPR003738">
    <property type="entry name" value="SRAP"/>
</dbReference>
<keyword evidence="7" id="KW-0456">Lyase</keyword>